<comment type="caution">
    <text evidence="7">The sequence shown here is derived from an EMBL/GenBank/DDBJ whole genome shotgun (WGS) entry which is preliminary data.</text>
</comment>
<name>A0ABW2N1B5_9ACTN</name>
<evidence type="ECO:0000259" key="6">
    <source>
        <dbReference type="Pfam" id="PF07291"/>
    </source>
</evidence>
<gene>
    <name evidence="7" type="ORF">ACFQO6_12520</name>
</gene>
<evidence type="ECO:0000313" key="8">
    <source>
        <dbReference type="Proteomes" id="UP001596524"/>
    </source>
</evidence>
<protein>
    <submittedName>
        <fullName evidence="7">MauE/DoxX family redox-associated membrane protein</fullName>
    </submittedName>
</protein>
<evidence type="ECO:0000256" key="2">
    <source>
        <dbReference type="ARBA" id="ARBA00022692"/>
    </source>
</evidence>
<evidence type="ECO:0000256" key="3">
    <source>
        <dbReference type="ARBA" id="ARBA00022989"/>
    </source>
</evidence>
<evidence type="ECO:0000256" key="1">
    <source>
        <dbReference type="ARBA" id="ARBA00004141"/>
    </source>
</evidence>
<dbReference type="EMBL" id="JBHTCH010000014">
    <property type="protein sequence ID" value="MFC7361096.1"/>
    <property type="molecule type" value="Genomic_DNA"/>
</dbReference>
<keyword evidence="4 5" id="KW-0472">Membrane</keyword>
<dbReference type="SUPFAM" id="SSF52833">
    <property type="entry name" value="Thioredoxin-like"/>
    <property type="match status" value="1"/>
</dbReference>
<dbReference type="Gene3D" id="3.40.30.10">
    <property type="entry name" value="Glutaredoxin"/>
    <property type="match status" value="1"/>
</dbReference>
<accession>A0ABW2N1B5</accession>
<dbReference type="InterPro" id="IPR009908">
    <property type="entry name" value="Methylamine_util_MauE"/>
</dbReference>
<keyword evidence="8" id="KW-1185">Reference proteome</keyword>
<dbReference type="Pfam" id="PF07291">
    <property type="entry name" value="MauE"/>
    <property type="match status" value="1"/>
</dbReference>
<evidence type="ECO:0000256" key="5">
    <source>
        <dbReference type="SAM" id="Phobius"/>
    </source>
</evidence>
<feature type="transmembrane region" description="Helical" evidence="5">
    <location>
        <begin position="120"/>
        <end position="138"/>
    </location>
</feature>
<feature type="transmembrane region" description="Helical" evidence="5">
    <location>
        <begin position="46"/>
        <end position="67"/>
    </location>
</feature>
<reference evidence="8" key="1">
    <citation type="journal article" date="2019" name="Int. J. Syst. Evol. Microbiol.">
        <title>The Global Catalogue of Microorganisms (GCM) 10K type strain sequencing project: providing services to taxonomists for standard genome sequencing and annotation.</title>
        <authorList>
            <consortium name="The Broad Institute Genomics Platform"/>
            <consortium name="The Broad Institute Genome Sequencing Center for Infectious Disease"/>
            <person name="Wu L."/>
            <person name="Ma J."/>
        </authorList>
    </citation>
    <scope>NUCLEOTIDE SEQUENCE [LARGE SCALE GENOMIC DNA]</scope>
    <source>
        <strain evidence="8">FCH27</strain>
    </source>
</reference>
<feature type="transmembrane region" description="Helical" evidence="5">
    <location>
        <begin position="158"/>
        <end position="177"/>
    </location>
</feature>
<dbReference type="InterPro" id="IPR036249">
    <property type="entry name" value="Thioredoxin-like_sf"/>
</dbReference>
<dbReference type="RefSeq" id="WP_255888389.1">
    <property type="nucleotide sequence ID" value="NZ_JAFMZM010000001.1"/>
</dbReference>
<keyword evidence="2 5" id="KW-0812">Transmembrane</keyword>
<proteinExistence type="predicted"/>
<evidence type="ECO:0000313" key="7">
    <source>
        <dbReference type="EMBL" id="MFC7361096.1"/>
    </source>
</evidence>
<evidence type="ECO:0000256" key="4">
    <source>
        <dbReference type="ARBA" id="ARBA00023136"/>
    </source>
</evidence>
<keyword evidence="3 5" id="KW-1133">Transmembrane helix</keyword>
<feature type="transmembrane region" description="Helical" evidence="5">
    <location>
        <begin position="73"/>
        <end position="93"/>
    </location>
</feature>
<organism evidence="7 8">
    <name type="scientific">Nocardioides astragali</name>
    <dbReference type="NCBI Taxonomy" id="1776736"/>
    <lineage>
        <taxon>Bacteria</taxon>
        <taxon>Bacillati</taxon>
        <taxon>Actinomycetota</taxon>
        <taxon>Actinomycetes</taxon>
        <taxon>Propionibacteriales</taxon>
        <taxon>Nocardioidaceae</taxon>
        <taxon>Nocardioides</taxon>
    </lineage>
</organism>
<sequence length="326" mass="33375">MSSTPVAALIVGLTLAAVLVTSGVAKLRDRRATRDAFDALRVPHVVPADAAATALPWAEVALAVLLLAAPSGWLLPVALAVLVLMLSYTWLVARALGFDEPVSCSCFGSLGRHDIDRTTLGRNGLLVVLSGLVVWFALDGGSVPAALGDLDSGDAWTLVAAVAAAAVALLVVGGTSAPATRSQGDAEVLDYERQPIPYGVLKLPDDRSTTLAELATMQARLLVVLNPGCSPCVRTAAKLDDWAAQLAPAVGVLAVYPDEPSAAGAAAHARELGAVEPELNVRRVFSVSTPAAVLIGVDGLMAGGPVVGEDAVAEFVEDVLVQLTAD</sequence>
<feature type="transmembrane region" description="Helical" evidence="5">
    <location>
        <begin position="6"/>
        <end position="25"/>
    </location>
</feature>
<dbReference type="Proteomes" id="UP001596524">
    <property type="component" value="Unassembled WGS sequence"/>
</dbReference>
<feature type="domain" description="Methylamine utilisation protein MauE" evidence="6">
    <location>
        <begin position="7"/>
        <end position="136"/>
    </location>
</feature>
<comment type="subcellular location">
    <subcellularLocation>
        <location evidence="1">Membrane</location>
        <topology evidence="1">Multi-pass membrane protein</topology>
    </subcellularLocation>
</comment>